<sequence>MNIFSKLSLIALVLFGNAKTLMAQKTACSYDEKLKAYINVDQGPEYPGGLAEYGRFFFKNFKLRDTTSEFQSRVNVAFVVMKDGTVSQLHIPGKNKAKYSVFDKEALRVLALMPKWKPGTCNGKIVPVYWVMPHILEPNHDF</sequence>
<dbReference type="InterPro" id="IPR037682">
    <property type="entry name" value="TonB_C"/>
</dbReference>
<dbReference type="Pfam" id="PF03544">
    <property type="entry name" value="TonB_C"/>
    <property type="match status" value="1"/>
</dbReference>
<keyword evidence="4" id="KW-1185">Reference proteome</keyword>
<feature type="chain" id="PRO_5046944021" evidence="1">
    <location>
        <begin position="24"/>
        <end position="142"/>
    </location>
</feature>
<evidence type="ECO:0000259" key="2">
    <source>
        <dbReference type="Pfam" id="PF03544"/>
    </source>
</evidence>
<organism evidence="3 4">
    <name type="scientific">Mucilaginibacter terrae</name>
    <dbReference type="NCBI Taxonomy" id="1955052"/>
    <lineage>
        <taxon>Bacteria</taxon>
        <taxon>Pseudomonadati</taxon>
        <taxon>Bacteroidota</taxon>
        <taxon>Sphingobacteriia</taxon>
        <taxon>Sphingobacteriales</taxon>
        <taxon>Sphingobacteriaceae</taxon>
        <taxon>Mucilaginibacter</taxon>
    </lineage>
</organism>
<gene>
    <name evidence="3" type="ORF">QE417_001528</name>
</gene>
<protein>
    <submittedName>
        <fullName evidence="3">Vancomycin permeability regulator SanA</fullName>
    </submittedName>
</protein>
<keyword evidence="1" id="KW-0732">Signal</keyword>
<name>A0ABU3GSJ6_9SPHI</name>
<dbReference type="RefSeq" id="WP_311948945.1">
    <property type="nucleotide sequence ID" value="NZ_JAVLVU010000001.1"/>
</dbReference>
<dbReference type="Gene3D" id="3.30.1150.10">
    <property type="match status" value="1"/>
</dbReference>
<proteinExistence type="predicted"/>
<dbReference type="Proteomes" id="UP001258315">
    <property type="component" value="Unassembled WGS sequence"/>
</dbReference>
<dbReference type="SUPFAM" id="SSF74653">
    <property type="entry name" value="TolA/TonB C-terminal domain"/>
    <property type="match status" value="1"/>
</dbReference>
<dbReference type="EMBL" id="JAVLVU010000001">
    <property type="protein sequence ID" value="MDT3402456.1"/>
    <property type="molecule type" value="Genomic_DNA"/>
</dbReference>
<evidence type="ECO:0000313" key="4">
    <source>
        <dbReference type="Proteomes" id="UP001258315"/>
    </source>
</evidence>
<feature type="signal peptide" evidence="1">
    <location>
        <begin position="1"/>
        <end position="23"/>
    </location>
</feature>
<evidence type="ECO:0000256" key="1">
    <source>
        <dbReference type="SAM" id="SignalP"/>
    </source>
</evidence>
<reference evidence="4" key="1">
    <citation type="submission" date="2023-07" db="EMBL/GenBank/DDBJ databases">
        <title>Functional and genomic diversity of the sorghum phyllosphere microbiome.</title>
        <authorList>
            <person name="Shade A."/>
        </authorList>
    </citation>
    <scope>NUCLEOTIDE SEQUENCE [LARGE SCALE GENOMIC DNA]</scope>
    <source>
        <strain evidence="4">SORGH_AS_0422</strain>
    </source>
</reference>
<feature type="domain" description="TonB C-terminal" evidence="2">
    <location>
        <begin position="71"/>
        <end position="128"/>
    </location>
</feature>
<comment type="caution">
    <text evidence="3">The sequence shown here is derived from an EMBL/GenBank/DDBJ whole genome shotgun (WGS) entry which is preliminary data.</text>
</comment>
<evidence type="ECO:0000313" key="3">
    <source>
        <dbReference type="EMBL" id="MDT3402456.1"/>
    </source>
</evidence>
<accession>A0ABU3GSJ6</accession>